<comment type="caution">
    <text evidence="1">The sequence shown here is derived from an EMBL/GenBank/DDBJ whole genome shotgun (WGS) entry which is preliminary data.</text>
</comment>
<keyword evidence="2" id="KW-1185">Reference proteome</keyword>
<dbReference type="InterPro" id="IPR036249">
    <property type="entry name" value="Thioredoxin-like_sf"/>
</dbReference>
<dbReference type="AlphaFoldDB" id="A0A2W1K003"/>
<sequence length="108" mass="11863">MIETGATKIETMDTVSQALQDLPFDILFDEGNYLARQLGIVLTLPEEHKQALKGVNVPVEEANGDSYASPDPATYVLNQDGVISWAFLPNNYRKRAEVADIAAALDRL</sequence>
<accession>A0A2W1K003</accession>
<dbReference type="Proteomes" id="UP000248857">
    <property type="component" value="Unassembled WGS sequence"/>
</dbReference>
<reference evidence="1 2" key="1">
    <citation type="journal article" date="2018" name="Sci. Rep.">
        <title>A novel species of the marine cyanobacterium Acaryochloris with a unique pigment content and lifestyle.</title>
        <authorList>
            <person name="Partensky F."/>
            <person name="Six C."/>
            <person name="Ratin M."/>
            <person name="Garczarek L."/>
            <person name="Vaulot D."/>
            <person name="Probert I."/>
            <person name="Calteau A."/>
            <person name="Gourvil P."/>
            <person name="Marie D."/>
            <person name="Grebert T."/>
            <person name="Bouchier C."/>
            <person name="Le Panse S."/>
            <person name="Gachenot M."/>
            <person name="Rodriguez F."/>
            <person name="Garrido J.L."/>
        </authorList>
    </citation>
    <scope>NUCLEOTIDE SEQUENCE [LARGE SCALE GENOMIC DNA]</scope>
    <source>
        <strain evidence="1 2">RCC1774</strain>
    </source>
</reference>
<protein>
    <recommendedName>
        <fullName evidence="3">Alkyl hydroperoxide reductase subunit C/ Thiol specific antioxidant domain-containing protein</fullName>
    </recommendedName>
</protein>
<dbReference type="Gene3D" id="3.40.30.10">
    <property type="entry name" value="Glutaredoxin"/>
    <property type="match status" value="1"/>
</dbReference>
<evidence type="ECO:0000313" key="1">
    <source>
        <dbReference type="EMBL" id="PZD75462.1"/>
    </source>
</evidence>
<dbReference type="SUPFAM" id="SSF52833">
    <property type="entry name" value="Thioredoxin-like"/>
    <property type="match status" value="1"/>
</dbReference>
<proteinExistence type="predicted"/>
<name>A0A2W1K003_9CYAN</name>
<gene>
    <name evidence="1" type="ORF">C1752_00003</name>
</gene>
<dbReference type="EMBL" id="PQWO01000001">
    <property type="protein sequence ID" value="PZD75462.1"/>
    <property type="molecule type" value="Genomic_DNA"/>
</dbReference>
<evidence type="ECO:0008006" key="3">
    <source>
        <dbReference type="Google" id="ProtNLM"/>
    </source>
</evidence>
<evidence type="ECO:0000313" key="2">
    <source>
        <dbReference type="Proteomes" id="UP000248857"/>
    </source>
</evidence>
<organism evidence="1 2">
    <name type="scientific">Acaryochloris thomasi RCC1774</name>
    <dbReference type="NCBI Taxonomy" id="1764569"/>
    <lineage>
        <taxon>Bacteria</taxon>
        <taxon>Bacillati</taxon>
        <taxon>Cyanobacteriota</taxon>
        <taxon>Cyanophyceae</taxon>
        <taxon>Acaryochloridales</taxon>
        <taxon>Acaryochloridaceae</taxon>
        <taxon>Acaryochloris</taxon>
        <taxon>Acaryochloris thomasi</taxon>
    </lineage>
</organism>